<dbReference type="SUPFAM" id="SSF48726">
    <property type="entry name" value="Immunoglobulin"/>
    <property type="match status" value="3"/>
</dbReference>
<accession>A0A665TCR0</accession>
<keyword evidence="1" id="KW-0812">Transmembrane</keyword>
<proteinExistence type="predicted"/>
<keyword evidence="1" id="KW-1133">Transmembrane helix</keyword>
<dbReference type="InterPro" id="IPR036179">
    <property type="entry name" value="Ig-like_dom_sf"/>
</dbReference>
<dbReference type="Gene3D" id="2.60.40.10">
    <property type="entry name" value="Immunoglobulins"/>
    <property type="match status" value="2"/>
</dbReference>
<dbReference type="PANTHER" id="PTHR46013:SF4">
    <property type="entry name" value="B-CELL RECEPTOR CD22-RELATED"/>
    <property type="match status" value="1"/>
</dbReference>
<feature type="domain" description="Ig-like" evidence="2">
    <location>
        <begin position="163"/>
        <end position="253"/>
    </location>
</feature>
<dbReference type="PROSITE" id="PS50835">
    <property type="entry name" value="IG_LIKE"/>
    <property type="match status" value="2"/>
</dbReference>
<protein>
    <recommendedName>
        <fullName evidence="2">Ig-like domain-containing protein</fullName>
    </recommendedName>
</protein>
<dbReference type="InterPro" id="IPR003599">
    <property type="entry name" value="Ig_sub"/>
</dbReference>
<dbReference type="SMART" id="SM00408">
    <property type="entry name" value="IGc2"/>
    <property type="match status" value="1"/>
</dbReference>
<dbReference type="InterPro" id="IPR007110">
    <property type="entry name" value="Ig-like_dom"/>
</dbReference>
<keyword evidence="1" id="KW-0472">Membrane</keyword>
<organism evidence="3 4">
    <name type="scientific">Echeneis naucrates</name>
    <name type="common">Live sharksucker</name>
    <dbReference type="NCBI Taxonomy" id="173247"/>
    <lineage>
        <taxon>Eukaryota</taxon>
        <taxon>Metazoa</taxon>
        <taxon>Chordata</taxon>
        <taxon>Craniata</taxon>
        <taxon>Vertebrata</taxon>
        <taxon>Euteleostomi</taxon>
        <taxon>Actinopterygii</taxon>
        <taxon>Neopterygii</taxon>
        <taxon>Teleostei</taxon>
        <taxon>Neoteleostei</taxon>
        <taxon>Acanthomorphata</taxon>
        <taxon>Carangaria</taxon>
        <taxon>Carangiformes</taxon>
        <taxon>Echeneidae</taxon>
        <taxon>Echeneis</taxon>
    </lineage>
</organism>
<dbReference type="Pfam" id="PF13927">
    <property type="entry name" value="Ig_3"/>
    <property type="match status" value="1"/>
</dbReference>
<keyword evidence="4" id="KW-1185">Reference proteome</keyword>
<reference evidence="3" key="2">
    <citation type="submission" date="2025-08" db="UniProtKB">
        <authorList>
            <consortium name="Ensembl"/>
        </authorList>
    </citation>
    <scope>IDENTIFICATION</scope>
</reference>
<reference evidence="3" key="1">
    <citation type="submission" date="2021-04" db="EMBL/GenBank/DDBJ databases">
        <authorList>
            <consortium name="Wellcome Sanger Institute Data Sharing"/>
        </authorList>
    </citation>
    <scope>NUCLEOTIDE SEQUENCE [LARGE SCALE GENOMIC DNA]</scope>
</reference>
<sequence>MLTCDHSCQLTDPQAAYRWYHNGKLLNNSDSQTLTLGEWSGRFSCALKEQEDVMSSEVCVDESCWSVKYANSRICALRGSSVNISSEYSHPTNQQPQYKMWYRRKRNSEVHCTKHITKGKRKLYHENKNNLNTLTIKNLQKNDSDEYIFRLEKPSEGELFNFPAVTLVVTGLKVKMSTAAVKEGERVTLICSTSCPLPESTTYIWNLNGQPLTPPLGNNKVLVLDPVSSQHAGNYSCAANGNKSSWRLLRVVHPHTILKSAHIRAAVVGACVALLVIIPLMIYFWIR</sequence>
<dbReference type="Proteomes" id="UP000472264">
    <property type="component" value="Chromosome 1"/>
</dbReference>
<evidence type="ECO:0000313" key="4">
    <source>
        <dbReference type="Proteomes" id="UP000472264"/>
    </source>
</evidence>
<dbReference type="Ensembl" id="ENSENLT00000000540.1">
    <property type="protein sequence ID" value="ENSENLP00000000456.1"/>
    <property type="gene ID" value="ENSENLG00000000339.1"/>
</dbReference>
<dbReference type="OMA" id="HESCINN"/>
<dbReference type="SMART" id="SM00409">
    <property type="entry name" value="IG"/>
    <property type="match status" value="2"/>
</dbReference>
<feature type="transmembrane region" description="Helical" evidence="1">
    <location>
        <begin position="265"/>
        <end position="286"/>
    </location>
</feature>
<dbReference type="AlphaFoldDB" id="A0A665TCR0"/>
<evidence type="ECO:0000259" key="2">
    <source>
        <dbReference type="PROSITE" id="PS50835"/>
    </source>
</evidence>
<dbReference type="PANTHER" id="PTHR46013">
    <property type="entry name" value="VASCULAR CELL ADHESION MOLECULE 1"/>
    <property type="match status" value="1"/>
</dbReference>
<name>A0A665TCR0_ECHNA</name>
<dbReference type="InterPro" id="IPR003598">
    <property type="entry name" value="Ig_sub2"/>
</dbReference>
<evidence type="ECO:0000256" key="1">
    <source>
        <dbReference type="SAM" id="Phobius"/>
    </source>
</evidence>
<dbReference type="InParanoid" id="A0A665TCR0"/>
<reference evidence="3" key="3">
    <citation type="submission" date="2025-09" db="UniProtKB">
        <authorList>
            <consortium name="Ensembl"/>
        </authorList>
    </citation>
    <scope>IDENTIFICATION</scope>
</reference>
<dbReference type="InterPro" id="IPR013783">
    <property type="entry name" value="Ig-like_fold"/>
</dbReference>
<feature type="domain" description="Ig-like" evidence="2">
    <location>
        <begin position="1"/>
        <end position="55"/>
    </location>
</feature>
<evidence type="ECO:0000313" key="3">
    <source>
        <dbReference type="Ensembl" id="ENSENLP00000000456.1"/>
    </source>
</evidence>